<proteinExistence type="predicted"/>
<organism evidence="1 2">
    <name type="scientific">Brassica carinata</name>
    <name type="common">Ethiopian mustard</name>
    <name type="synonym">Abyssinian cabbage</name>
    <dbReference type="NCBI Taxonomy" id="52824"/>
    <lineage>
        <taxon>Eukaryota</taxon>
        <taxon>Viridiplantae</taxon>
        <taxon>Streptophyta</taxon>
        <taxon>Embryophyta</taxon>
        <taxon>Tracheophyta</taxon>
        <taxon>Spermatophyta</taxon>
        <taxon>Magnoliopsida</taxon>
        <taxon>eudicotyledons</taxon>
        <taxon>Gunneridae</taxon>
        <taxon>Pentapetalae</taxon>
        <taxon>rosids</taxon>
        <taxon>malvids</taxon>
        <taxon>Brassicales</taxon>
        <taxon>Brassicaceae</taxon>
        <taxon>Brassiceae</taxon>
        <taxon>Brassica</taxon>
    </lineage>
</organism>
<protein>
    <submittedName>
        <fullName evidence="1">Uncharacterized protein</fullName>
    </submittedName>
</protein>
<dbReference type="OrthoDB" id="10251089at2759"/>
<name>A0A8X7U0T4_BRACI</name>
<evidence type="ECO:0000313" key="1">
    <source>
        <dbReference type="EMBL" id="KAG2260894.1"/>
    </source>
</evidence>
<reference evidence="1 2" key="1">
    <citation type="submission" date="2020-02" db="EMBL/GenBank/DDBJ databases">
        <authorList>
            <person name="Ma Q."/>
            <person name="Huang Y."/>
            <person name="Song X."/>
            <person name="Pei D."/>
        </authorList>
    </citation>
    <scope>NUCLEOTIDE SEQUENCE [LARGE SCALE GENOMIC DNA]</scope>
    <source>
        <strain evidence="1">Sxm20200214</strain>
        <tissue evidence="1">Leaf</tissue>
    </source>
</reference>
<sequence>MLYLAYEAERTISDAPTVTLPVFGRKMTVNNLIPRQMRVFREEKSHCNSVSFNRDCANAFQHYVN</sequence>
<dbReference type="EMBL" id="JAAMPC010000015">
    <property type="protein sequence ID" value="KAG2260894.1"/>
    <property type="molecule type" value="Genomic_DNA"/>
</dbReference>
<keyword evidence="2" id="KW-1185">Reference proteome</keyword>
<dbReference type="AlphaFoldDB" id="A0A8X7U0T4"/>
<comment type="caution">
    <text evidence="1">The sequence shown here is derived from an EMBL/GenBank/DDBJ whole genome shotgun (WGS) entry which is preliminary data.</text>
</comment>
<evidence type="ECO:0000313" key="2">
    <source>
        <dbReference type="Proteomes" id="UP000886595"/>
    </source>
</evidence>
<gene>
    <name evidence="1" type="ORF">Bca52824_080188</name>
</gene>
<dbReference type="Proteomes" id="UP000886595">
    <property type="component" value="Unassembled WGS sequence"/>
</dbReference>
<accession>A0A8X7U0T4</accession>